<dbReference type="Proteomes" id="UP000610746">
    <property type="component" value="Unassembled WGS sequence"/>
</dbReference>
<evidence type="ECO:0000313" key="3">
    <source>
        <dbReference type="Proteomes" id="UP000610746"/>
    </source>
</evidence>
<dbReference type="AlphaFoldDB" id="A0A8J8GAC1"/>
<dbReference type="RefSeq" id="WP_173780127.1">
    <property type="nucleotide sequence ID" value="NZ_JABSNO010000023.1"/>
</dbReference>
<feature type="compositionally biased region" description="Polar residues" evidence="1">
    <location>
        <begin position="419"/>
        <end position="461"/>
    </location>
</feature>
<protein>
    <submittedName>
        <fullName evidence="2">Uncharacterized protein</fullName>
    </submittedName>
</protein>
<comment type="caution">
    <text evidence="2">The sequence shown here is derived from an EMBL/GenBank/DDBJ whole genome shotgun (WGS) entry which is preliminary data.</text>
</comment>
<gene>
    <name evidence="2" type="ORF">HNQ03_002666</name>
</gene>
<proteinExistence type="predicted"/>
<feature type="region of interest" description="Disordered" evidence="1">
    <location>
        <begin position="419"/>
        <end position="506"/>
    </location>
</feature>
<accession>A0A8J8GAC1</accession>
<dbReference type="EMBL" id="JABSNO010000023">
    <property type="protein sequence ID" value="NRS93575.1"/>
    <property type="molecule type" value="Genomic_DNA"/>
</dbReference>
<keyword evidence="3" id="KW-1185">Reference proteome</keyword>
<reference evidence="2" key="1">
    <citation type="submission" date="2020-05" db="EMBL/GenBank/DDBJ databases">
        <title>Genomic Encyclopedia of Type Strains, Phase IV (KMG-V): Genome sequencing to study the core and pangenomes of soil and plant-associated prokaryotes.</title>
        <authorList>
            <person name="Whitman W."/>
        </authorList>
    </citation>
    <scope>NUCLEOTIDE SEQUENCE</scope>
    <source>
        <strain evidence="2">16F</strain>
    </source>
</reference>
<organism evidence="2 3">
    <name type="scientific">Frigoriflavimonas asaccharolytica</name>
    <dbReference type="NCBI Taxonomy" id="2735899"/>
    <lineage>
        <taxon>Bacteria</taxon>
        <taxon>Pseudomonadati</taxon>
        <taxon>Bacteroidota</taxon>
        <taxon>Flavobacteriia</taxon>
        <taxon>Flavobacteriales</taxon>
        <taxon>Weeksellaceae</taxon>
        <taxon>Frigoriflavimonas</taxon>
    </lineage>
</organism>
<sequence length="506" mass="56923">MKINIIIQRTFNGLKTEFKSADLNLNSNDIENMFSDEQNAAQLANSSIIYTVENQNKYRIYSYINSNIVDNAGRAGYYAIRILISTEKILVNLDEVFTSIKERYEHYVSQKNLVNLDYSQILAGIISANYLLDKSVLIGSKKNDSYYLKYNMSENVDDIMNEDSAYLIKKLYLFAKDQSKSDEIIQQSGFKSFEIISSHFKKVSVSNPDRYLSELKINDENLRFPSSPNFSFFALKSDKITYKDYESKKEKPFDGTTLNISKPIPKPKPVVIRETENSHKKNSDFSLKELLISGAVALAFGSAVSWALTNYFMSNDIEKLISEKTTLEHKEPLYFTIEGQLGDLVFSGEKIENFGRTKFKFDSKTQNWQLDDGSGKFENFDENKLGEIAKAKGLDISKIKNALEKISGKTISYNNLTETSDNLNNGNVESGPSVEQNNASNNTKSPEPTKVGKNSTKNSPKPVTAEKPNPTPKSAAKSSIKTANEKNGSKSKTDEPKINVDSKPNK</sequence>
<evidence type="ECO:0000256" key="1">
    <source>
        <dbReference type="SAM" id="MobiDB-lite"/>
    </source>
</evidence>
<evidence type="ECO:0000313" key="2">
    <source>
        <dbReference type="EMBL" id="NRS93575.1"/>
    </source>
</evidence>
<name>A0A8J8GAC1_9FLAO</name>
<feature type="compositionally biased region" description="Basic and acidic residues" evidence="1">
    <location>
        <begin position="483"/>
        <end position="506"/>
    </location>
</feature>